<protein>
    <submittedName>
        <fullName evidence="1">Uncharacterized protein</fullName>
    </submittedName>
</protein>
<organism evidence="1">
    <name type="scientific">Anguilla anguilla</name>
    <name type="common">European freshwater eel</name>
    <name type="synonym">Muraena anguilla</name>
    <dbReference type="NCBI Taxonomy" id="7936"/>
    <lineage>
        <taxon>Eukaryota</taxon>
        <taxon>Metazoa</taxon>
        <taxon>Chordata</taxon>
        <taxon>Craniata</taxon>
        <taxon>Vertebrata</taxon>
        <taxon>Euteleostomi</taxon>
        <taxon>Actinopterygii</taxon>
        <taxon>Neopterygii</taxon>
        <taxon>Teleostei</taxon>
        <taxon>Anguilliformes</taxon>
        <taxon>Anguillidae</taxon>
        <taxon>Anguilla</taxon>
    </lineage>
</organism>
<sequence length="75" mass="8780">MEQFHGQQFSEWVGGLKKTAFDLLLYFIGWGVPRFTIKMGGSGLSHIVYEQMYCRRYNDSLSLKSVIQKFRLDII</sequence>
<proteinExistence type="predicted"/>
<name>A0A0E9WNF7_ANGAN</name>
<accession>A0A0E9WNF7</accession>
<reference evidence="1" key="1">
    <citation type="submission" date="2014-11" db="EMBL/GenBank/DDBJ databases">
        <authorList>
            <person name="Amaro Gonzalez C."/>
        </authorList>
    </citation>
    <scope>NUCLEOTIDE SEQUENCE</scope>
</reference>
<reference evidence="1" key="2">
    <citation type="journal article" date="2015" name="Fish Shellfish Immunol.">
        <title>Early steps in the European eel (Anguilla anguilla)-Vibrio vulnificus interaction in the gills: Role of the RtxA13 toxin.</title>
        <authorList>
            <person name="Callol A."/>
            <person name="Pajuelo D."/>
            <person name="Ebbesson L."/>
            <person name="Teles M."/>
            <person name="MacKenzie S."/>
            <person name="Amaro C."/>
        </authorList>
    </citation>
    <scope>NUCLEOTIDE SEQUENCE</scope>
</reference>
<dbReference type="EMBL" id="GBXM01016766">
    <property type="protein sequence ID" value="JAH91811.1"/>
    <property type="molecule type" value="Transcribed_RNA"/>
</dbReference>
<evidence type="ECO:0000313" key="1">
    <source>
        <dbReference type="EMBL" id="JAH91811.1"/>
    </source>
</evidence>
<dbReference type="AlphaFoldDB" id="A0A0E9WNF7"/>